<dbReference type="EMBL" id="MQVS01000007">
    <property type="protein sequence ID" value="OKL51448.1"/>
    <property type="molecule type" value="Genomic_DNA"/>
</dbReference>
<evidence type="ECO:0000313" key="2">
    <source>
        <dbReference type="EMBL" id="OKL51448.1"/>
    </source>
</evidence>
<dbReference type="PRINTS" id="PR00050">
    <property type="entry name" value="COLDSHOCK"/>
</dbReference>
<dbReference type="OrthoDB" id="7477356at2"/>
<dbReference type="Pfam" id="PF00313">
    <property type="entry name" value="CSD"/>
    <property type="match status" value="1"/>
</dbReference>
<dbReference type="RefSeq" id="WP_073824916.1">
    <property type="nucleotide sequence ID" value="NZ_JAUNKL010000077.1"/>
</dbReference>
<dbReference type="PROSITE" id="PS51857">
    <property type="entry name" value="CSD_2"/>
    <property type="match status" value="1"/>
</dbReference>
<proteinExistence type="predicted"/>
<name>A0A1Q5PV55_9ACTO</name>
<evidence type="ECO:0000259" key="1">
    <source>
        <dbReference type="PROSITE" id="PS51857"/>
    </source>
</evidence>
<comment type="caution">
    <text evidence="2">The sequence shown here is derived from an EMBL/GenBank/DDBJ whole genome shotgun (WGS) entry which is preliminary data.</text>
</comment>
<dbReference type="InterPro" id="IPR002059">
    <property type="entry name" value="CSP_DNA-bd"/>
</dbReference>
<dbReference type="AlphaFoldDB" id="A0A1Q5PV55"/>
<feature type="domain" description="CSD" evidence="1">
    <location>
        <begin position="1"/>
        <end position="78"/>
    </location>
</feature>
<dbReference type="SMART" id="SM00357">
    <property type="entry name" value="CSP"/>
    <property type="match status" value="1"/>
</dbReference>
<reference evidence="3" key="1">
    <citation type="submission" date="2016-12" db="EMBL/GenBank/DDBJ databases">
        <authorList>
            <person name="Meng X."/>
        </authorList>
    </citation>
    <scope>NUCLEOTIDE SEQUENCE [LARGE SCALE GENOMIC DNA]</scope>
    <source>
        <strain evidence="3">DSM 20732</strain>
    </source>
</reference>
<accession>A0A1Q5PV55</accession>
<dbReference type="CDD" id="cd04458">
    <property type="entry name" value="CSP_CDS"/>
    <property type="match status" value="1"/>
</dbReference>
<dbReference type="InterPro" id="IPR012340">
    <property type="entry name" value="NA-bd_OB-fold"/>
</dbReference>
<protein>
    <submittedName>
        <fullName evidence="2">Cold-shock protein</fullName>
    </submittedName>
</protein>
<evidence type="ECO:0000313" key="3">
    <source>
        <dbReference type="Proteomes" id="UP000185612"/>
    </source>
</evidence>
<sequence>MPTGKVKWFDPERGFGFVTGDDGVEAYLRDSCLPQGVTTLAAGTRVEYSIADGRRGPQVLTLQVLGGGAAPRARRVRPETMAERVESLIKVLDDASTSLQRGRYPENSRKVAAVLRAVADGFDA</sequence>
<dbReference type="InterPro" id="IPR011129">
    <property type="entry name" value="CSD"/>
</dbReference>
<organism evidence="2 3">
    <name type="scientific">Buchananella hordeovulneris</name>
    <dbReference type="NCBI Taxonomy" id="52770"/>
    <lineage>
        <taxon>Bacteria</taxon>
        <taxon>Bacillati</taxon>
        <taxon>Actinomycetota</taxon>
        <taxon>Actinomycetes</taxon>
        <taxon>Actinomycetales</taxon>
        <taxon>Actinomycetaceae</taxon>
        <taxon>Buchananella</taxon>
    </lineage>
</organism>
<dbReference type="Gene3D" id="2.40.50.140">
    <property type="entry name" value="Nucleic acid-binding proteins"/>
    <property type="match status" value="1"/>
</dbReference>
<dbReference type="SUPFAM" id="SSF50249">
    <property type="entry name" value="Nucleic acid-binding proteins"/>
    <property type="match status" value="1"/>
</dbReference>
<dbReference type="STRING" id="52770.BSZ40_07750"/>
<dbReference type="GO" id="GO:0003676">
    <property type="term" value="F:nucleic acid binding"/>
    <property type="evidence" value="ECO:0007669"/>
    <property type="project" value="InterPro"/>
</dbReference>
<keyword evidence="3" id="KW-1185">Reference proteome</keyword>
<dbReference type="Proteomes" id="UP000185612">
    <property type="component" value="Unassembled WGS sequence"/>
</dbReference>
<gene>
    <name evidence="2" type="ORF">BSZ40_07750</name>
</gene>